<protein>
    <submittedName>
        <fullName evidence="1">Uncharacterized protein</fullName>
    </submittedName>
</protein>
<evidence type="ECO:0000313" key="2">
    <source>
        <dbReference type="Proteomes" id="UP000239589"/>
    </source>
</evidence>
<comment type="caution">
    <text evidence="1">The sequence shown here is derived from an EMBL/GenBank/DDBJ whole genome shotgun (WGS) entry which is preliminary data.</text>
</comment>
<dbReference type="AlphaFoldDB" id="A0A2S6CTE2"/>
<reference evidence="1 2" key="1">
    <citation type="submission" date="2018-02" db="EMBL/GenBank/DDBJ databases">
        <title>Discovery of a pederin family compound in a non-symbiotic bloom-forming cyanobacterium.</title>
        <authorList>
            <person name="Kust A."/>
            <person name="Mares J."/>
            <person name="Jokela J."/>
            <person name="Urajova P."/>
            <person name="Hajek J."/>
            <person name="Saurav K."/>
            <person name="Voracova K."/>
            <person name="Fewer D.P."/>
            <person name="Haapaniemi E."/>
            <person name="Permi P."/>
            <person name="Rehakova K."/>
            <person name="Sivonen K."/>
            <person name="Hrouzek P."/>
        </authorList>
    </citation>
    <scope>NUCLEOTIDE SEQUENCE [LARGE SCALE GENOMIC DNA]</scope>
    <source>
        <strain evidence="1 2">CHARLIE-1</strain>
    </source>
</reference>
<dbReference type="Proteomes" id="UP000239589">
    <property type="component" value="Unassembled WGS sequence"/>
</dbReference>
<evidence type="ECO:0000313" key="1">
    <source>
        <dbReference type="EMBL" id="PPJ62870.1"/>
    </source>
</evidence>
<proteinExistence type="predicted"/>
<gene>
    <name evidence="1" type="ORF">CUN59_13225</name>
</gene>
<dbReference type="OrthoDB" id="426466at2"/>
<name>A0A2S6CTE2_9CYAN</name>
<dbReference type="EMBL" id="PGEM01000091">
    <property type="protein sequence ID" value="PPJ62870.1"/>
    <property type="molecule type" value="Genomic_DNA"/>
</dbReference>
<accession>A0A2S6CTE2</accession>
<sequence>MSKDLPYIVPSPQPEAEEVFAVHQTSQEFYQEVNVRLEFKKHCEWYQKTATQNRRDLGKMRREINIMSWFCRR</sequence>
<organism evidence="1 2">
    <name type="scientific">Cuspidothrix issatschenkoi CHARLIE-1</name>
    <dbReference type="NCBI Taxonomy" id="2052836"/>
    <lineage>
        <taxon>Bacteria</taxon>
        <taxon>Bacillati</taxon>
        <taxon>Cyanobacteriota</taxon>
        <taxon>Cyanophyceae</taxon>
        <taxon>Nostocales</taxon>
        <taxon>Aphanizomenonaceae</taxon>
        <taxon>Cuspidothrix</taxon>
    </lineage>
</organism>
<keyword evidence="2" id="KW-1185">Reference proteome</keyword>
<dbReference type="RefSeq" id="WP_104388283.1">
    <property type="nucleotide sequence ID" value="NZ_PGEM01000091.1"/>
</dbReference>